<evidence type="ECO:0000313" key="3">
    <source>
        <dbReference type="EMBL" id="RMZ10959.1"/>
    </source>
</evidence>
<sequence>MEQRIIAVPSNSPLVPANSQPVPPNLNEIPPPPLIKESIPSGMSGDKIKSKDLSYDSSLPPFLQRLRDQNSGRDTDRHEREIARPKGKKDPQAEEEDGPTVVDDSGETLSKEQVASMNQDIEEKERSESNVGGSVKGKLDNAGDVVATSGALPDAEPTRKGDTVTEGKAVKKRKVGKVVGGDEHEEEEEKKGDEKARKPSDPVASSGEKESAGKKIKKKAKQIKLAFNDDEDG</sequence>
<name>A0A3M7HCB5_HORWE</name>
<feature type="compositionally biased region" description="Basic and acidic residues" evidence="1">
    <location>
        <begin position="156"/>
        <end position="169"/>
    </location>
</feature>
<feature type="compositionally biased region" description="Pro residues" evidence="1">
    <location>
        <begin position="21"/>
        <end position="34"/>
    </location>
</feature>
<feature type="compositionally biased region" description="Basic and acidic residues" evidence="1">
    <location>
        <begin position="189"/>
        <end position="200"/>
    </location>
</feature>
<dbReference type="Proteomes" id="UP000280598">
    <property type="component" value="Unassembled WGS sequence"/>
</dbReference>
<accession>A0A3M7HCB5</accession>
<dbReference type="VEuPathDB" id="FungiDB:BTJ68_09032"/>
<evidence type="ECO:0000256" key="1">
    <source>
        <dbReference type="SAM" id="MobiDB-lite"/>
    </source>
</evidence>
<feature type="region of interest" description="Disordered" evidence="1">
    <location>
        <begin position="1"/>
        <end position="220"/>
    </location>
</feature>
<gene>
    <name evidence="3" type="ORF">D0860_03625</name>
</gene>
<organism evidence="3 4">
    <name type="scientific">Hortaea werneckii</name>
    <name type="common">Black yeast</name>
    <name type="synonym">Cladosporium werneckii</name>
    <dbReference type="NCBI Taxonomy" id="91943"/>
    <lineage>
        <taxon>Eukaryota</taxon>
        <taxon>Fungi</taxon>
        <taxon>Dikarya</taxon>
        <taxon>Ascomycota</taxon>
        <taxon>Pezizomycotina</taxon>
        <taxon>Dothideomycetes</taxon>
        <taxon>Dothideomycetidae</taxon>
        <taxon>Mycosphaerellales</taxon>
        <taxon>Teratosphaeriaceae</taxon>
        <taxon>Hortaea</taxon>
    </lineage>
</organism>
<evidence type="ECO:0000259" key="2">
    <source>
        <dbReference type="Pfam" id="PF15377"/>
    </source>
</evidence>
<dbReference type="Pfam" id="PF15377">
    <property type="entry name" value="DUF4604"/>
    <property type="match status" value="1"/>
</dbReference>
<reference evidence="3 4" key="1">
    <citation type="journal article" date="2018" name="BMC Genomics">
        <title>Genomic evidence for intraspecific hybridization in a clonal and extremely halotolerant yeast.</title>
        <authorList>
            <person name="Gostincar C."/>
            <person name="Stajich J.E."/>
            <person name="Zupancic J."/>
            <person name="Zalar P."/>
            <person name="Gunde-Cimerman N."/>
        </authorList>
    </citation>
    <scope>NUCLEOTIDE SEQUENCE [LARGE SCALE GENOMIC DNA]</scope>
    <source>
        <strain evidence="3 4">EXF-562</strain>
    </source>
</reference>
<protein>
    <recommendedName>
        <fullName evidence="2">DUF4604 domain-containing protein</fullName>
    </recommendedName>
</protein>
<dbReference type="AlphaFoldDB" id="A0A3M7HCB5"/>
<feature type="compositionally biased region" description="Basic and acidic residues" evidence="1">
    <location>
        <begin position="65"/>
        <end position="92"/>
    </location>
</feature>
<dbReference type="InterPro" id="IPR027911">
    <property type="entry name" value="DUF4604"/>
</dbReference>
<comment type="caution">
    <text evidence="3">The sequence shown here is derived from an EMBL/GenBank/DDBJ whole genome shotgun (WGS) entry which is preliminary data.</text>
</comment>
<evidence type="ECO:0000313" key="4">
    <source>
        <dbReference type="Proteomes" id="UP000280598"/>
    </source>
</evidence>
<dbReference type="EMBL" id="QWIS01000058">
    <property type="protein sequence ID" value="RMZ10959.1"/>
    <property type="molecule type" value="Genomic_DNA"/>
</dbReference>
<feature type="domain" description="DUF4604" evidence="2">
    <location>
        <begin position="51"/>
        <end position="231"/>
    </location>
</feature>
<proteinExistence type="predicted"/>
<feature type="compositionally biased region" description="Polar residues" evidence="1">
    <location>
        <begin position="107"/>
        <end position="119"/>
    </location>
</feature>
<feature type="compositionally biased region" description="Polar residues" evidence="1">
    <location>
        <begin position="9"/>
        <end position="20"/>
    </location>
</feature>